<keyword evidence="3" id="KW-0645">Protease</keyword>
<comment type="cofactor">
    <cofactor evidence="1">
        <name>Zn(2+)</name>
        <dbReference type="ChEBI" id="CHEBI:29105"/>
    </cofactor>
</comment>
<keyword evidence="4" id="KW-0378">Hydrolase</keyword>
<dbReference type="InterPro" id="IPR000834">
    <property type="entry name" value="Peptidase_M14"/>
</dbReference>
<evidence type="ECO:0000256" key="4">
    <source>
        <dbReference type="ARBA" id="ARBA00022801"/>
    </source>
</evidence>
<dbReference type="Gene3D" id="3.40.630.10">
    <property type="entry name" value="Zn peptidases"/>
    <property type="match status" value="1"/>
</dbReference>
<keyword evidence="6" id="KW-0482">Metalloprotease</keyword>
<dbReference type="PROSITE" id="PS52035">
    <property type="entry name" value="PEPTIDASE_M14"/>
    <property type="match status" value="1"/>
</dbReference>
<dbReference type="PANTHER" id="PTHR11705">
    <property type="entry name" value="PROTEASE FAMILY M14 CARBOXYPEPTIDASE A,B"/>
    <property type="match status" value="1"/>
</dbReference>
<dbReference type="InterPro" id="IPR034274">
    <property type="entry name" value="ENP1_M14_CPD"/>
</dbReference>
<dbReference type="CDD" id="cd06229">
    <property type="entry name" value="M14_Endopeptidase_I"/>
    <property type="match status" value="1"/>
</dbReference>
<feature type="domain" description="Peptidase M14" evidence="9">
    <location>
        <begin position="56"/>
        <end position="353"/>
    </location>
</feature>
<sequence>MLFYFINGSRFIQCLRFWIALALTAAIIFSSTTIPIQAAAQTTDLSAEKPIVNPLQVYSYSRLSVDLQALTARYPHLLTLGSAGKSEYGRTLFMVDVGRGPAVIMLNGAHHAREWMTTITLMKLVEQLAVQYEKNGTVLGGFRARDLLDRVTFRIVPMVNPDGVTLQQFGLSAFPAADHANLRYMNNGSGNFKRWKANAKGIDLNRQYPANWNGIVNAANRPAYMNYKGALPLQAKEAKAMYDLALTTKPEISLAYHTSGEVIYWNFHTTPANYSRDYSIASAYAKLTGYSLVAPQSNPSGGGFTDWFIQQFGRPALTPELGRAAGSTNVPLSEWNQIWQQHKDTLWMIAEKGYGLWLKRQSAATLTQDIRLFSVEKGFQFPDLRAKSMGTVYQGSYKSLRKKGDWLEIATPDGPRWISSRAVIAGPFETPVNLAVNLTEPVVHYDTPISTEPSSLVLTAQTAIVRERWNGWLLVEALEGMIWVRETDLPTDALTVLQEETMEETKIPPDDTRTSVEIDSESGIVPANSAVEPD</sequence>
<comment type="caution">
    <text evidence="10">The sequence shown here is derived from an EMBL/GenBank/DDBJ whole genome shotgun (WGS) entry which is preliminary data.</text>
</comment>
<evidence type="ECO:0000256" key="3">
    <source>
        <dbReference type="ARBA" id="ARBA00022670"/>
    </source>
</evidence>
<feature type="active site" description="Proton donor/acceptor" evidence="7">
    <location>
        <position position="320"/>
    </location>
</feature>
<evidence type="ECO:0000313" key="11">
    <source>
        <dbReference type="Proteomes" id="UP001161691"/>
    </source>
</evidence>
<evidence type="ECO:0000256" key="8">
    <source>
        <dbReference type="SAM" id="MobiDB-lite"/>
    </source>
</evidence>
<evidence type="ECO:0000256" key="5">
    <source>
        <dbReference type="ARBA" id="ARBA00022833"/>
    </source>
</evidence>
<evidence type="ECO:0000259" key="9">
    <source>
        <dbReference type="PROSITE" id="PS52035"/>
    </source>
</evidence>
<evidence type="ECO:0000256" key="6">
    <source>
        <dbReference type="ARBA" id="ARBA00023049"/>
    </source>
</evidence>
<protein>
    <submittedName>
        <fullName evidence="10">M14 family metallocarboxypeptidase</fullName>
    </submittedName>
</protein>
<reference evidence="10" key="1">
    <citation type="submission" date="2023-04" db="EMBL/GenBank/DDBJ databases">
        <title>Comparative genomic analysis of Cohnella hashimotonis sp. nov., isolated from the International Space Station.</title>
        <authorList>
            <person name="Venkateswaran K."/>
            <person name="Simpson A."/>
        </authorList>
    </citation>
    <scope>NUCLEOTIDE SEQUENCE</scope>
    <source>
        <strain evidence="10">F6_2S_P_1</strain>
    </source>
</reference>
<evidence type="ECO:0000313" key="10">
    <source>
        <dbReference type="EMBL" id="MDI4645861.1"/>
    </source>
</evidence>
<comment type="similarity">
    <text evidence="2 7">Belongs to the peptidase M14 family.</text>
</comment>
<evidence type="ECO:0000256" key="2">
    <source>
        <dbReference type="ARBA" id="ARBA00005988"/>
    </source>
</evidence>
<organism evidence="10 11">
    <name type="scientific">Cohnella hashimotonis</name>
    <dbReference type="NCBI Taxonomy" id="2826895"/>
    <lineage>
        <taxon>Bacteria</taxon>
        <taxon>Bacillati</taxon>
        <taxon>Bacillota</taxon>
        <taxon>Bacilli</taxon>
        <taxon>Bacillales</taxon>
        <taxon>Paenibacillaceae</taxon>
        <taxon>Cohnella</taxon>
    </lineage>
</organism>
<gene>
    <name evidence="10" type="ORF">KB449_12865</name>
</gene>
<dbReference type="Proteomes" id="UP001161691">
    <property type="component" value="Unassembled WGS sequence"/>
</dbReference>
<dbReference type="Pfam" id="PF00246">
    <property type="entry name" value="Peptidase_M14"/>
    <property type="match status" value="1"/>
</dbReference>
<evidence type="ECO:0000256" key="7">
    <source>
        <dbReference type="PROSITE-ProRule" id="PRU01379"/>
    </source>
</evidence>
<feature type="compositionally biased region" description="Basic and acidic residues" evidence="8">
    <location>
        <begin position="503"/>
        <end position="516"/>
    </location>
</feature>
<evidence type="ECO:0000256" key="1">
    <source>
        <dbReference type="ARBA" id="ARBA00001947"/>
    </source>
</evidence>
<dbReference type="PANTHER" id="PTHR11705:SF143">
    <property type="entry name" value="SLL0236 PROTEIN"/>
    <property type="match status" value="1"/>
</dbReference>
<feature type="region of interest" description="Disordered" evidence="8">
    <location>
        <begin position="502"/>
        <end position="534"/>
    </location>
</feature>
<accession>A0ABT6TG95</accession>
<name>A0ABT6TG95_9BACL</name>
<dbReference type="SMART" id="SM00631">
    <property type="entry name" value="Zn_pept"/>
    <property type="match status" value="1"/>
</dbReference>
<dbReference type="EMBL" id="JAGRPV010000001">
    <property type="protein sequence ID" value="MDI4645861.1"/>
    <property type="molecule type" value="Genomic_DNA"/>
</dbReference>
<proteinExistence type="inferred from homology"/>
<keyword evidence="5" id="KW-0862">Zinc</keyword>
<dbReference type="SUPFAM" id="SSF53187">
    <property type="entry name" value="Zn-dependent exopeptidases"/>
    <property type="match status" value="1"/>
</dbReference>
<keyword evidence="11" id="KW-1185">Reference proteome</keyword>
<dbReference type="RefSeq" id="WP_282908760.1">
    <property type="nucleotide sequence ID" value="NZ_JAGRPV010000001.1"/>
</dbReference>